<feature type="region of interest" description="Disordered" evidence="2">
    <location>
        <begin position="312"/>
        <end position="357"/>
    </location>
</feature>
<protein>
    <submittedName>
        <fullName evidence="3">Uncharacterized protein</fullName>
    </submittedName>
</protein>
<dbReference type="AlphaFoldDB" id="A0A177BAH3"/>
<sequence length="395" mass="46885">MTMNWKRIERILKEIGYTKEFANDAQKFTKCSDSTEYYKALHFILEYTTYKKIKFENINTKSAIPFFLKFIDENFVNGEYLRDIDQNQEPHVFFFELLDFLILKAGQVLMEKLHTKTKLQNMDDVVFDECQSLLTKINQTELPFKISEILFAPNGADVLINQLQNLKIQKSAISNFNMINMNDLESFEKLLFDSCEKYSRYYKIRCEMMKKRYFITQSVFVEGNDGINIDQAKIDKLASRFTHKMKLYDTNINVYECLAARQDFQSISMSYKKIESDVKKMNINYIYIPDRGGRVNQLNIEEVAAANMPKFQNRQGSSGMQQHKSHQNRGFQNSRGRFDSPQYRGNRGYNTRQDSFESPHRYVEPITQRYVNDQNNDVRNYKPRGNKRFITRRYL</sequence>
<gene>
    <name evidence="3" type="ORF">A3Q56_00892</name>
</gene>
<evidence type="ECO:0000256" key="2">
    <source>
        <dbReference type="SAM" id="MobiDB-lite"/>
    </source>
</evidence>
<dbReference type="Pfam" id="PF10239">
    <property type="entry name" value="DUF2465"/>
    <property type="match status" value="1"/>
</dbReference>
<proteinExistence type="inferred from homology"/>
<evidence type="ECO:0000256" key="1">
    <source>
        <dbReference type="ARBA" id="ARBA00007218"/>
    </source>
</evidence>
<organism evidence="3 4">
    <name type="scientific">Intoshia linei</name>
    <dbReference type="NCBI Taxonomy" id="1819745"/>
    <lineage>
        <taxon>Eukaryota</taxon>
        <taxon>Metazoa</taxon>
        <taxon>Spiralia</taxon>
        <taxon>Lophotrochozoa</taxon>
        <taxon>Mesozoa</taxon>
        <taxon>Orthonectida</taxon>
        <taxon>Rhopaluridae</taxon>
        <taxon>Intoshia</taxon>
    </lineage>
</organism>
<feature type="compositionally biased region" description="Polar residues" evidence="2">
    <location>
        <begin position="312"/>
        <end position="335"/>
    </location>
</feature>
<comment type="similarity">
    <text evidence="1">Belongs to the FAM98 family.</text>
</comment>
<keyword evidence="4" id="KW-1185">Reference proteome</keyword>
<reference evidence="3 4" key="1">
    <citation type="submission" date="2016-04" db="EMBL/GenBank/DDBJ databases">
        <title>The genome of Intoshia linei affirms orthonectids as highly simplified spiralians.</title>
        <authorList>
            <person name="Mikhailov K.V."/>
            <person name="Slusarev G.S."/>
            <person name="Nikitin M.A."/>
            <person name="Logacheva M.D."/>
            <person name="Penin A."/>
            <person name="Aleoshin V."/>
            <person name="Panchin Y.V."/>
        </authorList>
    </citation>
    <scope>NUCLEOTIDE SEQUENCE [LARGE SCALE GENOMIC DNA]</scope>
    <source>
        <strain evidence="3">Intl2013</strain>
        <tissue evidence="3">Whole animal</tissue>
    </source>
</reference>
<comment type="caution">
    <text evidence="3">The sequence shown here is derived from an EMBL/GenBank/DDBJ whole genome shotgun (WGS) entry which is preliminary data.</text>
</comment>
<accession>A0A177BAH3</accession>
<evidence type="ECO:0000313" key="3">
    <source>
        <dbReference type="EMBL" id="OAF71318.1"/>
    </source>
</evidence>
<name>A0A177BAH3_9BILA</name>
<evidence type="ECO:0000313" key="4">
    <source>
        <dbReference type="Proteomes" id="UP000078046"/>
    </source>
</evidence>
<dbReference type="Proteomes" id="UP000078046">
    <property type="component" value="Unassembled WGS sequence"/>
</dbReference>
<dbReference type="EMBL" id="LWCA01000062">
    <property type="protein sequence ID" value="OAF71318.1"/>
    <property type="molecule type" value="Genomic_DNA"/>
</dbReference>
<dbReference type="InterPro" id="IPR018797">
    <property type="entry name" value="FAM98"/>
</dbReference>